<dbReference type="Proteomes" id="UP000782312">
    <property type="component" value="Unassembled WGS sequence"/>
</dbReference>
<dbReference type="PANTHER" id="PTHR30417">
    <property type="entry name" value="N-ACETYLMURAMOYL-L-ALANINE AMIDASE AMID"/>
    <property type="match status" value="1"/>
</dbReference>
<dbReference type="GO" id="GO:0009253">
    <property type="term" value="P:peptidoglycan catabolic process"/>
    <property type="evidence" value="ECO:0007669"/>
    <property type="project" value="InterPro"/>
</dbReference>
<evidence type="ECO:0000259" key="5">
    <source>
        <dbReference type="SMART" id="SM00644"/>
    </source>
</evidence>
<reference evidence="6" key="1">
    <citation type="submission" date="2020-07" db="EMBL/GenBank/DDBJ databases">
        <title>Huge and variable diversity of episymbiotic CPR bacteria and DPANN archaea in groundwater ecosystems.</title>
        <authorList>
            <person name="He C.Y."/>
            <person name="Keren R."/>
            <person name="Whittaker M."/>
            <person name="Farag I.F."/>
            <person name="Doudna J."/>
            <person name="Cate J.H.D."/>
            <person name="Banfield J.F."/>
        </authorList>
    </citation>
    <scope>NUCLEOTIDE SEQUENCE</scope>
    <source>
        <strain evidence="6">NC_groundwater_763_Ag_S-0.2um_68_21</strain>
    </source>
</reference>
<organism evidence="6 7">
    <name type="scientific">Tectimicrobiota bacterium</name>
    <dbReference type="NCBI Taxonomy" id="2528274"/>
    <lineage>
        <taxon>Bacteria</taxon>
        <taxon>Pseudomonadati</taxon>
        <taxon>Nitrospinota/Tectimicrobiota group</taxon>
        <taxon>Candidatus Tectimicrobiota</taxon>
    </lineage>
</organism>
<dbReference type="EMBL" id="JACPUR010000030">
    <property type="protein sequence ID" value="MBI3128470.1"/>
    <property type="molecule type" value="Genomic_DNA"/>
</dbReference>
<protein>
    <recommendedName>
        <fullName evidence="2">N-acetylmuramoyl-L-alanine amidase</fullName>
        <ecNumber evidence="2">3.5.1.28</ecNumber>
    </recommendedName>
</protein>
<dbReference type="SMART" id="SM00644">
    <property type="entry name" value="Ami_2"/>
    <property type="match status" value="1"/>
</dbReference>
<evidence type="ECO:0000256" key="1">
    <source>
        <dbReference type="ARBA" id="ARBA00001561"/>
    </source>
</evidence>
<dbReference type="GO" id="GO:0008745">
    <property type="term" value="F:N-acetylmuramoyl-L-alanine amidase activity"/>
    <property type="evidence" value="ECO:0007669"/>
    <property type="project" value="UniProtKB-EC"/>
</dbReference>
<dbReference type="EC" id="3.5.1.28" evidence="2"/>
<dbReference type="InterPro" id="IPR002502">
    <property type="entry name" value="Amidase_domain"/>
</dbReference>
<dbReference type="PANTHER" id="PTHR30417:SF1">
    <property type="entry name" value="N-ACETYLMURAMOYL-L-ALANINE AMIDASE AMID"/>
    <property type="match status" value="1"/>
</dbReference>
<keyword evidence="4" id="KW-0961">Cell wall biogenesis/degradation</keyword>
<sequence length="201" mass="22132">MRLLDHWLEGEGVVRRATPNAGGALAPRFLVFHYTAGRDAESAAEWLCTPAARASAHAVVARDGRIFQLAPFSVRAWHAGESRWGELTGLNAWSIGIEMDNPGRLARSQDGFRTWFRAPVPAEEALRARHKNEAQESWWHRYTEAQIARAVELARLLAGAYGIEEVLGHDDIAPGRKADPGPAFPLAEVRARALAREKAAP</sequence>
<gene>
    <name evidence="6" type="ORF">HYZ11_12765</name>
</gene>
<dbReference type="SUPFAM" id="SSF55846">
    <property type="entry name" value="N-acetylmuramoyl-L-alanine amidase-like"/>
    <property type="match status" value="1"/>
</dbReference>
<keyword evidence="3" id="KW-0378">Hydrolase</keyword>
<dbReference type="GO" id="GO:0071555">
    <property type="term" value="P:cell wall organization"/>
    <property type="evidence" value="ECO:0007669"/>
    <property type="project" value="UniProtKB-KW"/>
</dbReference>
<evidence type="ECO:0000256" key="4">
    <source>
        <dbReference type="ARBA" id="ARBA00023316"/>
    </source>
</evidence>
<dbReference type="InterPro" id="IPR036505">
    <property type="entry name" value="Amidase/PGRP_sf"/>
</dbReference>
<dbReference type="Gene3D" id="3.40.80.10">
    <property type="entry name" value="Peptidoglycan recognition protein-like"/>
    <property type="match status" value="1"/>
</dbReference>
<evidence type="ECO:0000256" key="3">
    <source>
        <dbReference type="ARBA" id="ARBA00022801"/>
    </source>
</evidence>
<dbReference type="AlphaFoldDB" id="A0A932MN89"/>
<evidence type="ECO:0000313" key="7">
    <source>
        <dbReference type="Proteomes" id="UP000782312"/>
    </source>
</evidence>
<dbReference type="GO" id="GO:0009254">
    <property type="term" value="P:peptidoglycan turnover"/>
    <property type="evidence" value="ECO:0007669"/>
    <property type="project" value="TreeGrafter"/>
</dbReference>
<feature type="domain" description="N-acetylmuramoyl-L-alanine amidase" evidence="5">
    <location>
        <begin position="18"/>
        <end position="181"/>
    </location>
</feature>
<accession>A0A932MN89</accession>
<comment type="catalytic activity">
    <reaction evidence="1">
        <text>Hydrolyzes the link between N-acetylmuramoyl residues and L-amino acid residues in certain cell-wall glycopeptides.</text>
        <dbReference type="EC" id="3.5.1.28"/>
    </reaction>
</comment>
<proteinExistence type="predicted"/>
<dbReference type="InterPro" id="IPR051206">
    <property type="entry name" value="NAMLAA_amidase_2"/>
</dbReference>
<dbReference type="Pfam" id="PF01510">
    <property type="entry name" value="Amidase_2"/>
    <property type="match status" value="1"/>
</dbReference>
<name>A0A932MN89_UNCTE</name>
<evidence type="ECO:0000313" key="6">
    <source>
        <dbReference type="EMBL" id="MBI3128470.1"/>
    </source>
</evidence>
<comment type="caution">
    <text evidence="6">The sequence shown here is derived from an EMBL/GenBank/DDBJ whole genome shotgun (WGS) entry which is preliminary data.</text>
</comment>
<dbReference type="CDD" id="cd06583">
    <property type="entry name" value="PGRP"/>
    <property type="match status" value="1"/>
</dbReference>
<evidence type="ECO:0000256" key="2">
    <source>
        <dbReference type="ARBA" id="ARBA00011901"/>
    </source>
</evidence>